<dbReference type="Proteomes" id="UP000295433">
    <property type="component" value="Unassembled WGS sequence"/>
</dbReference>
<comment type="caution">
    <text evidence="1">The sequence shown here is derived from an EMBL/GenBank/DDBJ whole genome shotgun (WGS) entry which is preliminary data.</text>
</comment>
<proteinExistence type="predicted"/>
<dbReference type="EMBL" id="SMBY01000003">
    <property type="protein sequence ID" value="TCV06814.1"/>
    <property type="molecule type" value="Genomic_DNA"/>
</dbReference>
<protein>
    <submittedName>
        <fullName evidence="1">Uncharacterized protein</fullName>
    </submittedName>
</protein>
<name>A0A4R3VKN2_9GAMM</name>
<reference evidence="1 2" key="1">
    <citation type="submission" date="2019-03" db="EMBL/GenBank/DDBJ databases">
        <title>Genomic Encyclopedia of Type Strains, Phase IV (KMG-IV): sequencing the most valuable type-strain genomes for metagenomic binning, comparative biology and taxonomic classification.</title>
        <authorList>
            <person name="Goeker M."/>
        </authorList>
    </citation>
    <scope>NUCLEOTIDE SEQUENCE [LARGE SCALE GENOMIC DNA]</scope>
    <source>
        <strain evidence="1 2">DSM 16730</strain>
    </source>
</reference>
<keyword evidence="2" id="KW-1185">Reference proteome</keyword>
<accession>A0A4R3VKN2</accession>
<sequence>MDITSGSELPDHRLKQGYAFRKVALGAIDDDNIRDWRQAR</sequence>
<dbReference type="AlphaFoldDB" id="A0A4R3VKN2"/>
<gene>
    <name evidence="1" type="ORF">EDC54_10360</name>
</gene>
<evidence type="ECO:0000313" key="1">
    <source>
        <dbReference type="EMBL" id="TCV06814.1"/>
    </source>
</evidence>
<evidence type="ECO:0000313" key="2">
    <source>
        <dbReference type="Proteomes" id="UP000295433"/>
    </source>
</evidence>
<organism evidence="1 2">
    <name type="scientific">Samsonia erythrinae</name>
    <dbReference type="NCBI Taxonomy" id="160434"/>
    <lineage>
        <taxon>Bacteria</taxon>
        <taxon>Pseudomonadati</taxon>
        <taxon>Pseudomonadota</taxon>
        <taxon>Gammaproteobacteria</taxon>
        <taxon>Enterobacterales</taxon>
        <taxon>Pectobacteriaceae</taxon>
        <taxon>Samsonia</taxon>
    </lineage>
</organism>